<dbReference type="AlphaFoldDB" id="A0A927Q3I2"/>
<proteinExistence type="predicted"/>
<dbReference type="Proteomes" id="UP000616839">
    <property type="component" value="Unassembled WGS sequence"/>
</dbReference>
<sequence length="273" mass="30722">MTDTWASGEPATLDDLDEQVDDLSEMDLDLDALTVDPAPLNDGPTDPFEDDDEGTSLACFEGDTGRLDYAQRRVLHALMKNRYISADRHHDQWVALLDNEDLIKSRLNDLFLDLHIDRTYQVAFKRQAVAETGAPLPTLLHEVAHNKEETIMLVALRGRFFRQRQDGDNVVYVEKSALLDEVAGMRPEHATDRAFNQKKTERAVEGLRKAGVLLKTPDPDRFRISPVIEVLLPLPKLRELMTWLMTQNGGDDVSRTTEQAALDEAEVESGDDA</sequence>
<dbReference type="RefSeq" id="WP_192143897.1">
    <property type="nucleotide sequence ID" value="NZ_JACYXZ010000003.1"/>
</dbReference>
<dbReference type="Pfam" id="PF13835">
    <property type="entry name" value="DUF4194"/>
    <property type="match status" value="1"/>
</dbReference>
<reference evidence="1" key="1">
    <citation type="submission" date="2020-09" db="EMBL/GenBank/DDBJ databases">
        <title>Nocardioides sp. strain MJB4 16S ribosomal RNA gene Genome sequencing and assembly.</title>
        <authorList>
            <person name="Kim I."/>
        </authorList>
    </citation>
    <scope>NUCLEOTIDE SEQUENCE</scope>
    <source>
        <strain evidence="1">MJB4</strain>
    </source>
</reference>
<dbReference type="InterPro" id="IPR025449">
    <property type="entry name" value="JetB"/>
</dbReference>
<keyword evidence="2" id="KW-1185">Reference proteome</keyword>
<gene>
    <name evidence="1" type="ORF">IE331_13350</name>
</gene>
<comment type="caution">
    <text evidence="1">The sequence shown here is derived from an EMBL/GenBank/DDBJ whole genome shotgun (WGS) entry which is preliminary data.</text>
</comment>
<organism evidence="1 2">
    <name type="scientific">Nocardioides donggukensis</name>
    <dbReference type="NCBI Taxonomy" id="2774019"/>
    <lineage>
        <taxon>Bacteria</taxon>
        <taxon>Bacillati</taxon>
        <taxon>Actinomycetota</taxon>
        <taxon>Actinomycetes</taxon>
        <taxon>Propionibacteriales</taxon>
        <taxon>Nocardioidaceae</taxon>
        <taxon>Nocardioides</taxon>
    </lineage>
</organism>
<protein>
    <submittedName>
        <fullName evidence="1">DUF4194 domain-containing protein</fullName>
    </submittedName>
</protein>
<evidence type="ECO:0000313" key="1">
    <source>
        <dbReference type="EMBL" id="MBD8870616.1"/>
    </source>
</evidence>
<accession>A0A927Q3I2</accession>
<dbReference type="EMBL" id="JACYXZ010000003">
    <property type="protein sequence ID" value="MBD8870616.1"/>
    <property type="molecule type" value="Genomic_DNA"/>
</dbReference>
<name>A0A927Q3I2_9ACTN</name>
<evidence type="ECO:0000313" key="2">
    <source>
        <dbReference type="Proteomes" id="UP000616839"/>
    </source>
</evidence>